<keyword evidence="2" id="KW-1185">Reference proteome</keyword>
<accession>A0ACC0IAZ8</accession>
<dbReference type="Proteomes" id="UP001060215">
    <property type="component" value="Chromosome 6"/>
</dbReference>
<reference evidence="1 2" key="1">
    <citation type="journal article" date="2022" name="Plant J.">
        <title>Chromosome-level genome of Camellia lanceoleosa provides a valuable resource for understanding genome evolution and self-incompatibility.</title>
        <authorList>
            <person name="Gong W."/>
            <person name="Xiao S."/>
            <person name="Wang L."/>
            <person name="Liao Z."/>
            <person name="Chang Y."/>
            <person name="Mo W."/>
            <person name="Hu G."/>
            <person name="Li W."/>
            <person name="Zhao G."/>
            <person name="Zhu H."/>
            <person name="Hu X."/>
            <person name="Ji K."/>
            <person name="Xiang X."/>
            <person name="Song Q."/>
            <person name="Yuan D."/>
            <person name="Jin S."/>
            <person name="Zhang L."/>
        </authorList>
    </citation>
    <scope>NUCLEOTIDE SEQUENCE [LARGE SCALE GENOMIC DNA]</scope>
    <source>
        <strain evidence="1">SQ_2022a</strain>
    </source>
</reference>
<sequence>METCYGVKGLSGQPGCVRYCTTTKNFFMRSEETVTKWGLEKLLTIDSVAWSYSFEILDNYIGFNSFVATTKFLPFGDSYSEGCEMECSFVVDPVEGWRLEDLVVSYDSGIHGMAKRIEKVISTVN</sequence>
<gene>
    <name evidence="1" type="ORF">LOK49_LG03G01300</name>
</gene>
<comment type="caution">
    <text evidence="1">The sequence shown here is derived from an EMBL/GenBank/DDBJ whole genome shotgun (WGS) entry which is preliminary data.</text>
</comment>
<organism evidence="1 2">
    <name type="scientific">Camellia lanceoleosa</name>
    <dbReference type="NCBI Taxonomy" id="1840588"/>
    <lineage>
        <taxon>Eukaryota</taxon>
        <taxon>Viridiplantae</taxon>
        <taxon>Streptophyta</taxon>
        <taxon>Embryophyta</taxon>
        <taxon>Tracheophyta</taxon>
        <taxon>Spermatophyta</taxon>
        <taxon>Magnoliopsida</taxon>
        <taxon>eudicotyledons</taxon>
        <taxon>Gunneridae</taxon>
        <taxon>Pentapetalae</taxon>
        <taxon>asterids</taxon>
        <taxon>Ericales</taxon>
        <taxon>Theaceae</taxon>
        <taxon>Camellia</taxon>
    </lineage>
</organism>
<proteinExistence type="predicted"/>
<evidence type="ECO:0000313" key="2">
    <source>
        <dbReference type="Proteomes" id="UP001060215"/>
    </source>
</evidence>
<name>A0ACC0IAZ8_9ERIC</name>
<protein>
    <submittedName>
        <fullName evidence="1">Uncharacterized protein</fullName>
    </submittedName>
</protein>
<evidence type="ECO:0000313" key="1">
    <source>
        <dbReference type="EMBL" id="KAI8022630.1"/>
    </source>
</evidence>
<dbReference type="EMBL" id="CM045763">
    <property type="protein sequence ID" value="KAI8022630.1"/>
    <property type="molecule type" value="Genomic_DNA"/>
</dbReference>